<dbReference type="Gene3D" id="2.30.40.10">
    <property type="entry name" value="Urease, subunit C, domain 1"/>
    <property type="match status" value="1"/>
</dbReference>
<proteinExistence type="inferred from homology"/>
<comment type="similarity">
    <text evidence="1">Belongs to the metallo-dependent hydrolases superfamily. Adenine deaminase family.</text>
</comment>
<evidence type="ECO:0000256" key="4">
    <source>
        <dbReference type="ARBA" id="ARBA00047720"/>
    </source>
</evidence>
<dbReference type="InterPro" id="IPR006680">
    <property type="entry name" value="Amidohydro-rel"/>
</dbReference>
<protein>
    <recommendedName>
        <fullName evidence="2">adenine deaminase</fullName>
        <ecNumber evidence="2">3.5.4.2</ecNumber>
    </recommendedName>
</protein>
<dbReference type="EC" id="3.5.4.2" evidence="2"/>
<feature type="domain" description="Adenine deaminase C-terminal" evidence="6">
    <location>
        <begin position="427"/>
        <end position="572"/>
    </location>
</feature>
<dbReference type="SUPFAM" id="SSF51556">
    <property type="entry name" value="Metallo-dependent hydrolases"/>
    <property type="match status" value="1"/>
</dbReference>
<keyword evidence="8" id="KW-1185">Reference proteome</keyword>
<dbReference type="InterPro" id="IPR032466">
    <property type="entry name" value="Metal_Hydrolase"/>
</dbReference>
<dbReference type="RefSeq" id="WP_093882686.1">
    <property type="nucleotide sequence ID" value="NZ_FOBS01000005.1"/>
</dbReference>
<dbReference type="OrthoDB" id="9775607at2"/>
<comment type="catalytic activity">
    <reaction evidence="4">
        <text>adenine + H2O + H(+) = hypoxanthine + NH4(+)</text>
        <dbReference type="Rhea" id="RHEA:23688"/>
        <dbReference type="ChEBI" id="CHEBI:15377"/>
        <dbReference type="ChEBI" id="CHEBI:15378"/>
        <dbReference type="ChEBI" id="CHEBI:16708"/>
        <dbReference type="ChEBI" id="CHEBI:17368"/>
        <dbReference type="ChEBI" id="CHEBI:28938"/>
        <dbReference type="EC" id="3.5.4.2"/>
    </reaction>
</comment>
<evidence type="ECO:0000259" key="5">
    <source>
        <dbReference type="Pfam" id="PF01979"/>
    </source>
</evidence>
<name>A0A1H7W5F7_9BACT</name>
<dbReference type="SUPFAM" id="SSF51338">
    <property type="entry name" value="Composite domain of metallo-dependent hydrolases"/>
    <property type="match status" value="1"/>
</dbReference>
<dbReference type="AlphaFoldDB" id="A0A1H7W5F7"/>
<evidence type="ECO:0000259" key="6">
    <source>
        <dbReference type="Pfam" id="PF13382"/>
    </source>
</evidence>
<evidence type="ECO:0000313" key="7">
    <source>
        <dbReference type="EMBL" id="SEM16248.1"/>
    </source>
</evidence>
<dbReference type="PANTHER" id="PTHR11113:SF2">
    <property type="entry name" value="ADENINE DEAMINASE"/>
    <property type="match status" value="1"/>
</dbReference>
<evidence type="ECO:0000256" key="2">
    <source>
        <dbReference type="ARBA" id="ARBA00012782"/>
    </source>
</evidence>
<gene>
    <name evidence="7" type="ORF">SAMN04489760_105161</name>
</gene>
<accession>A0A1H7W5F7</accession>
<dbReference type="STRING" id="43775.SAMN04489760_105161"/>
<dbReference type="GO" id="GO:0000034">
    <property type="term" value="F:adenine deaminase activity"/>
    <property type="evidence" value="ECO:0007669"/>
    <property type="project" value="UniProtKB-EC"/>
</dbReference>
<reference evidence="7 8" key="1">
    <citation type="submission" date="2016-10" db="EMBL/GenBank/DDBJ databases">
        <authorList>
            <person name="de Groot N.N."/>
        </authorList>
    </citation>
    <scope>NUCLEOTIDE SEQUENCE [LARGE SCALE GENOMIC DNA]</scope>
    <source>
        <strain evidence="7 8">DSM 8423</strain>
    </source>
</reference>
<dbReference type="InterPro" id="IPR026912">
    <property type="entry name" value="Adenine_deam_C"/>
</dbReference>
<dbReference type="PANTHER" id="PTHR11113">
    <property type="entry name" value="N-ACETYLGLUCOSAMINE-6-PHOSPHATE DEACETYLASE"/>
    <property type="match status" value="1"/>
</dbReference>
<feature type="domain" description="Amidohydrolase-related" evidence="5">
    <location>
        <begin position="82"/>
        <end position="365"/>
    </location>
</feature>
<sequence length="581" mass="63773">MMRNLINLGEEGGRSGRLMDVARQKTPPETVIQNGTLFNAFTGEFLPGQSLWISDGRIAYAGPDTDYLRDEGTSVIDAEGMTLLPGLIDSHTHILMRSGLEEFIRYVLPGGTTTVVTELIEFASFVGMLGIEPLVRAMKNQPLRFYYTLPPLCALTPAQENPAPDNAAYLPYLLEQDCLGVGEIYWSNLFLEGRQGIRVQELAQMALRLGKRVEGHTAGAPVKSLQAYAGFGFSSDHEPITATEALERLRLGFWVLIRQGSIRKELTEIAGLFREKLDFRRMALCTDAVDPQELLEEGYLDGSLRSALKLGIPPAQAYQMVTINVAEHFGLDSKLGSLSPGKAADVVLIPSPEEYDPRRILINGRTVFAEGKTLVEPRPVEFPDSLFSTIDISGYQLEEPRKTGRLRAMELVNRLVTREKTIDFGNPEEADGVLYCVALDRTGGRQSFTGFLQGFGLKQGACGTTSCWDTVDMICVGADMASIRTVIERLREIGGGAVFAVGETVVAECPLPLCGVVSLAPLKTLAGQMRNLDEALRNAGARWEKPVLTLDTLTTASIPHLRITHEGYVRLRDRKILPLGD</sequence>
<organism evidence="7 8">
    <name type="scientific">Syntrophus gentianae</name>
    <dbReference type="NCBI Taxonomy" id="43775"/>
    <lineage>
        <taxon>Bacteria</taxon>
        <taxon>Pseudomonadati</taxon>
        <taxon>Thermodesulfobacteriota</taxon>
        <taxon>Syntrophia</taxon>
        <taxon>Syntrophales</taxon>
        <taxon>Syntrophaceae</taxon>
        <taxon>Syntrophus</taxon>
    </lineage>
</organism>
<dbReference type="Pfam" id="PF01979">
    <property type="entry name" value="Amidohydro_1"/>
    <property type="match status" value="1"/>
</dbReference>
<dbReference type="Gene3D" id="3.20.20.140">
    <property type="entry name" value="Metal-dependent hydrolases"/>
    <property type="match status" value="1"/>
</dbReference>
<evidence type="ECO:0000256" key="1">
    <source>
        <dbReference type="ARBA" id="ARBA00006773"/>
    </source>
</evidence>
<dbReference type="EMBL" id="FOBS01000005">
    <property type="protein sequence ID" value="SEM16248.1"/>
    <property type="molecule type" value="Genomic_DNA"/>
</dbReference>
<dbReference type="Pfam" id="PF13382">
    <property type="entry name" value="Adenine_deam_C"/>
    <property type="match status" value="1"/>
</dbReference>
<evidence type="ECO:0000256" key="3">
    <source>
        <dbReference type="ARBA" id="ARBA00022801"/>
    </source>
</evidence>
<keyword evidence="3" id="KW-0378">Hydrolase</keyword>
<dbReference type="InterPro" id="IPR011059">
    <property type="entry name" value="Metal-dep_hydrolase_composite"/>
</dbReference>
<dbReference type="Proteomes" id="UP000198744">
    <property type="component" value="Unassembled WGS sequence"/>
</dbReference>
<evidence type="ECO:0000313" key="8">
    <source>
        <dbReference type="Proteomes" id="UP000198744"/>
    </source>
</evidence>